<dbReference type="InterPro" id="IPR002347">
    <property type="entry name" value="SDR_fam"/>
</dbReference>
<reference evidence="5" key="1">
    <citation type="submission" date="2022-05" db="EMBL/GenBank/DDBJ databases">
        <authorList>
            <person name="Okamura Y."/>
        </authorList>
    </citation>
    <scope>NUCLEOTIDE SEQUENCE</scope>
</reference>
<dbReference type="Proteomes" id="UP001152562">
    <property type="component" value="Unassembled WGS sequence"/>
</dbReference>
<dbReference type="GO" id="GO:0016491">
    <property type="term" value="F:oxidoreductase activity"/>
    <property type="evidence" value="ECO:0007669"/>
    <property type="project" value="UniProtKB-KW"/>
</dbReference>
<dbReference type="PRINTS" id="PR00081">
    <property type="entry name" value="GDHRDH"/>
</dbReference>
<dbReference type="Pfam" id="PF00106">
    <property type="entry name" value="adh_short"/>
    <property type="match status" value="1"/>
</dbReference>
<dbReference type="PANTHER" id="PTHR43963">
    <property type="entry name" value="CARBONYL REDUCTASE 1-RELATED"/>
    <property type="match status" value="1"/>
</dbReference>
<protein>
    <submittedName>
        <fullName evidence="5">Uncharacterized protein</fullName>
    </submittedName>
</protein>
<dbReference type="InterPro" id="IPR036291">
    <property type="entry name" value="NAD(P)-bd_dom_sf"/>
</dbReference>
<dbReference type="Gene3D" id="3.40.50.720">
    <property type="entry name" value="NAD(P)-binding Rossmann-like Domain"/>
    <property type="match status" value="1"/>
</dbReference>
<organism evidence="5 6">
    <name type="scientific">Pieris brassicae</name>
    <name type="common">White butterfly</name>
    <name type="synonym">Large white butterfly</name>
    <dbReference type="NCBI Taxonomy" id="7116"/>
    <lineage>
        <taxon>Eukaryota</taxon>
        <taxon>Metazoa</taxon>
        <taxon>Ecdysozoa</taxon>
        <taxon>Arthropoda</taxon>
        <taxon>Hexapoda</taxon>
        <taxon>Insecta</taxon>
        <taxon>Pterygota</taxon>
        <taxon>Neoptera</taxon>
        <taxon>Endopterygota</taxon>
        <taxon>Lepidoptera</taxon>
        <taxon>Glossata</taxon>
        <taxon>Ditrysia</taxon>
        <taxon>Papilionoidea</taxon>
        <taxon>Pieridae</taxon>
        <taxon>Pierinae</taxon>
        <taxon>Pieris</taxon>
    </lineage>
</organism>
<evidence type="ECO:0000256" key="3">
    <source>
        <dbReference type="ARBA" id="ARBA00023002"/>
    </source>
</evidence>
<evidence type="ECO:0000313" key="5">
    <source>
        <dbReference type="EMBL" id="CAH4023026.1"/>
    </source>
</evidence>
<gene>
    <name evidence="5" type="ORF">PIBRA_LOCUS4101</name>
</gene>
<evidence type="ECO:0000256" key="2">
    <source>
        <dbReference type="ARBA" id="ARBA00022857"/>
    </source>
</evidence>
<proteinExistence type="inferred from homology"/>
<keyword evidence="3" id="KW-0560">Oxidoreductase</keyword>
<comment type="similarity">
    <text evidence="1 4">Belongs to the short-chain dehydrogenases/reductases (SDR) family.</text>
</comment>
<evidence type="ECO:0000313" key="6">
    <source>
        <dbReference type="Proteomes" id="UP001152562"/>
    </source>
</evidence>
<dbReference type="AlphaFoldDB" id="A0A9P0T752"/>
<sequence length="293" mass="33398">MIDKVAVVTGANQGIGFGIIKLLCKRGVQTVYLTARDEKRGTEAVKTLNSKGLFPVFHQLDITNEESIKKFEYFIKNRHRGIDILVNNAAVACKTFSEVTYDDAKNVINVNFNSILTMEKYIYPLLNDNARVINISSDSGHLSKLKNKYWIERLSREDLQLNDINDFTSWFLDSIKNNTFKKEDFTWNFLYSYVVAKIAVSAYTRVQQRNIGRGICVNSLHPGFVKTSMTKGTGLLTIEEAAEAPVYLALDADTSIRGKYIWYDKAEVDWADTSLVLNYVDEHTMKEFLQKIS</sequence>
<evidence type="ECO:0000256" key="4">
    <source>
        <dbReference type="RuleBase" id="RU000363"/>
    </source>
</evidence>
<keyword evidence="6" id="KW-1185">Reference proteome</keyword>
<evidence type="ECO:0000256" key="1">
    <source>
        <dbReference type="ARBA" id="ARBA00006484"/>
    </source>
</evidence>
<comment type="caution">
    <text evidence="5">The sequence shown here is derived from an EMBL/GenBank/DDBJ whole genome shotgun (WGS) entry which is preliminary data.</text>
</comment>
<keyword evidence="2" id="KW-0521">NADP</keyword>
<name>A0A9P0T752_PIEBR</name>
<dbReference type="PANTHER" id="PTHR43963:SF6">
    <property type="entry name" value="CHAIN DEHYDROGENASE FAMILY PROTEIN, PUTATIVE (AFU_ORTHOLOGUE AFUA_3G15350)-RELATED"/>
    <property type="match status" value="1"/>
</dbReference>
<accession>A0A9P0T752</accession>
<dbReference type="PRINTS" id="PR00080">
    <property type="entry name" value="SDRFAMILY"/>
</dbReference>
<dbReference type="SUPFAM" id="SSF51735">
    <property type="entry name" value="NAD(P)-binding Rossmann-fold domains"/>
    <property type="match status" value="1"/>
</dbReference>
<dbReference type="EMBL" id="CALOZG010000004">
    <property type="protein sequence ID" value="CAH4023026.1"/>
    <property type="molecule type" value="Genomic_DNA"/>
</dbReference>